<protein>
    <submittedName>
        <fullName evidence="1">Uncharacterized protein</fullName>
    </submittedName>
</protein>
<sequence length="62" mass="6846">MTLLRFVFRDRYGIADLLIWFFAVDLARQGHNLESFLLFVGGVVLGKIIAGACKARSEGSDA</sequence>
<name>A0ABY8M2Q0_9HYPH</name>
<dbReference type="Proteomes" id="UP001227095">
    <property type="component" value="Chromosome"/>
</dbReference>
<keyword evidence="2" id="KW-1185">Reference proteome</keyword>
<evidence type="ECO:0000313" key="1">
    <source>
        <dbReference type="EMBL" id="WGI68648.1"/>
    </source>
</evidence>
<evidence type="ECO:0000313" key="2">
    <source>
        <dbReference type="Proteomes" id="UP001227095"/>
    </source>
</evidence>
<accession>A0ABY8M2Q0</accession>
<dbReference type="EMBL" id="CP123000">
    <property type="protein sequence ID" value="WGI68648.1"/>
    <property type="molecule type" value="Genomic_DNA"/>
</dbReference>
<dbReference type="RefSeq" id="WP_227701809.1">
    <property type="nucleotide sequence ID" value="NZ_CP123000.1"/>
</dbReference>
<proteinExistence type="predicted"/>
<organism evidence="1 2">
    <name type="scientific">Neorhizobium petrolearium</name>
    <dbReference type="NCBI Taxonomy" id="515361"/>
    <lineage>
        <taxon>Bacteria</taxon>
        <taxon>Pseudomonadati</taxon>
        <taxon>Pseudomonadota</taxon>
        <taxon>Alphaproteobacteria</taxon>
        <taxon>Hyphomicrobiales</taxon>
        <taxon>Rhizobiaceae</taxon>
        <taxon>Rhizobium/Agrobacterium group</taxon>
        <taxon>Neorhizobium</taxon>
    </lineage>
</organism>
<reference evidence="1 2" key="1">
    <citation type="submission" date="2023-04" db="EMBL/GenBank/DDBJ databases">
        <title>Neorhizobium petrolearium OS53, complete genome.</title>
        <authorList>
            <person name="Yu T."/>
        </authorList>
    </citation>
    <scope>NUCLEOTIDE SEQUENCE [LARGE SCALE GENOMIC DNA]</scope>
    <source>
        <strain evidence="1 2">OS53</strain>
    </source>
</reference>
<gene>
    <name evidence="1" type="ORF">QEO92_00675</name>
</gene>